<comment type="similarity">
    <text evidence="1">Belongs to the 'phage' integrase family.</text>
</comment>
<dbReference type="InterPro" id="IPR011010">
    <property type="entry name" value="DNA_brk_join_enz"/>
</dbReference>
<dbReference type="InterPro" id="IPR053876">
    <property type="entry name" value="Phage_int_M"/>
</dbReference>
<dbReference type="InterPro" id="IPR013762">
    <property type="entry name" value="Integrase-like_cat_sf"/>
</dbReference>
<keyword evidence="3" id="KW-0238">DNA-binding</keyword>
<evidence type="ECO:0000256" key="2">
    <source>
        <dbReference type="ARBA" id="ARBA00022908"/>
    </source>
</evidence>
<dbReference type="Pfam" id="PF22022">
    <property type="entry name" value="Phage_int_M"/>
    <property type="match status" value="1"/>
</dbReference>
<reference evidence="6 7" key="1">
    <citation type="journal article" date="2019" name="Int. J. Syst. Evol. Microbiol.">
        <title>The Global Catalogue of Microorganisms (GCM) 10K type strain sequencing project: providing services to taxonomists for standard genome sequencing and annotation.</title>
        <authorList>
            <consortium name="The Broad Institute Genomics Platform"/>
            <consortium name="The Broad Institute Genome Sequencing Center for Infectious Disease"/>
            <person name="Wu L."/>
            <person name="Ma J."/>
        </authorList>
    </citation>
    <scope>NUCLEOTIDE SEQUENCE [LARGE SCALE GENOMIC DNA]</scope>
    <source>
        <strain evidence="6 7">JCM 15089</strain>
    </source>
</reference>
<keyword evidence="2" id="KW-0229">DNA integration</keyword>
<dbReference type="EMBL" id="BAAADD010000016">
    <property type="protein sequence ID" value="GAA0588650.1"/>
    <property type="molecule type" value="Genomic_DNA"/>
</dbReference>
<dbReference type="PANTHER" id="PTHR30349:SF64">
    <property type="entry name" value="PROPHAGE INTEGRASE INTD-RELATED"/>
    <property type="match status" value="1"/>
</dbReference>
<evidence type="ECO:0000313" key="6">
    <source>
        <dbReference type="EMBL" id="GAA0588650.1"/>
    </source>
</evidence>
<organism evidence="6 7">
    <name type="scientific">Rhizomicrobium electricum</name>
    <dbReference type="NCBI Taxonomy" id="480070"/>
    <lineage>
        <taxon>Bacteria</taxon>
        <taxon>Pseudomonadati</taxon>
        <taxon>Pseudomonadota</taxon>
        <taxon>Alphaproteobacteria</taxon>
        <taxon>Micropepsales</taxon>
        <taxon>Micropepsaceae</taxon>
        <taxon>Rhizomicrobium</taxon>
    </lineage>
</organism>
<sequence length="340" mass="39139">MAKVELKGLYTVRMPKQTYYYAYRGGPRILAPYGSPEFHAEFMEATRPRTDADDKTRFKAWVTLYKSSHEWRELSPKTQRVWAPWLDEVKSHFGNLSMRQFDRPIIRQHIRKWRDKWRDRPRAADMAKQVLSRVLSFAAADGAIANNPCSGIPNLYHGDRSSIIWTPDDIDHFAKTASEELVFAARLASLTGLRQGDLLRLSWGEIGANAIERKTGKSRGRKAALIPLYGELRALLGTIPKRSPIILTNHLGKPWKGFGSSWNKAMLTAWPDGKDLHFHDLRGTAATNFFRADLSIREIAEIMAWSEHKVERLIDRYVKRDELLKDRVRRMDKAGKAIRN</sequence>
<evidence type="ECO:0000256" key="4">
    <source>
        <dbReference type="ARBA" id="ARBA00023172"/>
    </source>
</evidence>
<evidence type="ECO:0000313" key="7">
    <source>
        <dbReference type="Proteomes" id="UP001499951"/>
    </source>
</evidence>
<keyword evidence="4" id="KW-0233">DNA recombination</keyword>
<dbReference type="PROSITE" id="PS51898">
    <property type="entry name" value="TYR_RECOMBINASE"/>
    <property type="match status" value="1"/>
</dbReference>
<keyword evidence="7" id="KW-1185">Reference proteome</keyword>
<dbReference type="Pfam" id="PF00589">
    <property type="entry name" value="Phage_integrase"/>
    <property type="match status" value="1"/>
</dbReference>
<dbReference type="InterPro" id="IPR002104">
    <property type="entry name" value="Integrase_catalytic"/>
</dbReference>
<evidence type="ECO:0000259" key="5">
    <source>
        <dbReference type="PROSITE" id="PS51898"/>
    </source>
</evidence>
<evidence type="ECO:0000256" key="3">
    <source>
        <dbReference type="ARBA" id="ARBA00023125"/>
    </source>
</evidence>
<dbReference type="PANTHER" id="PTHR30349">
    <property type="entry name" value="PHAGE INTEGRASE-RELATED"/>
    <property type="match status" value="1"/>
</dbReference>
<name>A0ABN1FDN0_9PROT</name>
<dbReference type="InterPro" id="IPR010998">
    <property type="entry name" value="Integrase_recombinase_N"/>
</dbReference>
<proteinExistence type="inferred from homology"/>
<comment type="caution">
    <text evidence="6">The sequence shown here is derived from an EMBL/GenBank/DDBJ whole genome shotgun (WGS) entry which is preliminary data.</text>
</comment>
<evidence type="ECO:0000256" key="1">
    <source>
        <dbReference type="ARBA" id="ARBA00008857"/>
    </source>
</evidence>
<dbReference type="SUPFAM" id="SSF56349">
    <property type="entry name" value="DNA breaking-rejoining enzymes"/>
    <property type="match status" value="1"/>
</dbReference>
<dbReference type="Proteomes" id="UP001499951">
    <property type="component" value="Unassembled WGS sequence"/>
</dbReference>
<protein>
    <submittedName>
        <fullName evidence="6">Site-specific integrase</fullName>
    </submittedName>
</protein>
<dbReference type="RefSeq" id="WP_166937520.1">
    <property type="nucleotide sequence ID" value="NZ_BAAADD010000016.1"/>
</dbReference>
<dbReference type="Gene3D" id="1.10.443.10">
    <property type="entry name" value="Intergrase catalytic core"/>
    <property type="match status" value="1"/>
</dbReference>
<gene>
    <name evidence="6" type="ORF">GCM10008942_42010</name>
</gene>
<accession>A0ABN1FDN0</accession>
<dbReference type="InterPro" id="IPR050090">
    <property type="entry name" value="Tyrosine_recombinase_XerCD"/>
</dbReference>
<dbReference type="Gene3D" id="1.10.150.130">
    <property type="match status" value="1"/>
</dbReference>
<feature type="domain" description="Tyr recombinase" evidence="5">
    <location>
        <begin position="160"/>
        <end position="330"/>
    </location>
</feature>